<feature type="transmembrane region" description="Helical" evidence="7">
    <location>
        <begin position="360"/>
        <end position="385"/>
    </location>
</feature>
<accession>A0ABT3GWT4</accession>
<dbReference type="PANTHER" id="PTHR33362">
    <property type="entry name" value="SIALIC ACID TRAP TRANSPORTER PERMEASE PROTEIN SIAT-RELATED"/>
    <property type="match status" value="1"/>
</dbReference>
<comment type="caution">
    <text evidence="9">The sequence shown here is derived from an EMBL/GenBank/DDBJ whole genome shotgun (WGS) entry which is preliminary data.</text>
</comment>
<keyword evidence="7" id="KW-0813">Transport</keyword>
<protein>
    <recommendedName>
        <fullName evidence="7">TRAP transporter large permease protein</fullName>
    </recommendedName>
</protein>
<feature type="domain" description="TRAP C4-dicarboxylate transport system permease DctM subunit" evidence="8">
    <location>
        <begin position="12"/>
        <end position="421"/>
    </location>
</feature>
<evidence type="ECO:0000256" key="6">
    <source>
        <dbReference type="ARBA" id="ARBA00023136"/>
    </source>
</evidence>
<dbReference type="Pfam" id="PF06808">
    <property type="entry name" value="DctM"/>
    <property type="match status" value="1"/>
</dbReference>
<comment type="subunit">
    <text evidence="7">The complex comprises the extracytoplasmic solute receptor protein and the two transmembrane proteins.</text>
</comment>
<evidence type="ECO:0000256" key="1">
    <source>
        <dbReference type="ARBA" id="ARBA00004429"/>
    </source>
</evidence>
<dbReference type="PIRSF" id="PIRSF006066">
    <property type="entry name" value="HI0050"/>
    <property type="match status" value="1"/>
</dbReference>
<dbReference type="EMBL" id="JAPDFL010000001">
    <property type="protein sequence ID" value="MCW1932014.1"/>
    <property type="molecule type" value="Genomic_DNA"/>
</dbReference>
<evidence type="ECO:0000313" key="9">
    <source>
        <dbReference type="EMBL" id="MCW1932014.1"/>
    </source>
</evidence>
<keyword evidence="3 7" id="KW-0997">Cell inner membrane</keyword>
<feature type="transmembrane region" description="Helical" evidence="7">
    <location>
        <begin position="405"/>
        <end position="426"/>
    </location>
</feature>
<evidence type="ECO:0000259" key="8">
    <source>
        <dbReference type="Pfam" id="PF06808"/>
    </source>
</evidence>
<feature type="transmembrane region" description="Helical" evidence="7">
    <location>
        <begin position="246"/>
        <end position="264"/>
    </location>
</feature>
<feature type="transmembrane region" description="Helical" evidence="7">
    <location>
        <begin position="175"/>
        <end position="199"/>
    </location>
</feature>
<comment type="similarity">
    <text evidence="7">Belongs to the TRAP transporter large permease family.</text>
</comment>
<dbReference type="Proteomes" id="UP001208938">
    <property type="component" value="Unassembled WGS sequence"/>
</dbReference>
<organism evidence="9 10">
    <name type="scientific">Pararhodobacter zhoushanensis</name>
    <dbReference type="NCBI Taxonomy" id="2479545"/>
    <lineage>
        <taxon>Bacteria</taxon>
        <taxon>Pseudomonadati</taxon>
        <taxon>Pseudomonadota</taxon>
        <taxon>Alphaproteobacteria</taxon>
        <taxon>Rhodobacterales</taxon>
        <taxon>Paracoccaceae</taxon>
        <taxon>Pararhodobacter</taxon>
    </lineage>
</organism>
<reference evidence="9 10" key="1">
    <citation type="submission" date="2022-10" db="EMBL/GenBank/DDBJ databases">
        <title>Pararhodobacter sp. nov., isolated from marine algae.</title>
        <authorList>
            <person name="Choi B.J."/>
            <person name="Kim J.M."/>
            <person name="Lee J.K."/>
            <person name="Choi D.G."/>
            <person name="Jeon C.O."/>
        </authorList>
    </citation>
    <scope>NUCLEOTIDE SEQUENCE [LARGE SCALE GENOMIC DNA]</scope>
    <source>
        <strain evidence="9 10">ZQ420</strain>
    </source>
</reference>
<keyword evidence="2" id="KW-1003">Cell membrane</keyword>
<dbReference type="PANTHER" id="PTHR33362:SF5">
    <property type="entry name" value="C4-DICARBOXYLATE TRAP TRANSPORTER LARGE PERMEASE PROTEIN DCTM"/>
    <property type="match status" value="1"/>
</dbReference>
<comment type="subcellular location">
    <subcellularLocation>
        <location evidence="1 7">Cell inner membrane</location>
        <topology evidence="1 7">Multi-pass membrane protein</topology>
    </subcellularLocation>
</comment>
<comment type="caution">
    <text evidence="7">Lacks conserved residue(s) required for the propagation of feature annotation.</text>
</comment>
<dbReference type="NCBIfam" id="TIGR00786">
    <property type="entry name" value="dctM"/>
    <property type="match status" value="1"/>
</dbReference>
<dbReference type="InterPro" id="IPR010656">
    <property type="entry name" value="DctM"/>
</dbReference>
<feature type="transmembrane region" description="Helical" evidence="7">
    <location>
        <begin position="101"/>
        <end position="125"/>
    </location>
</feature>
<evidence type="ECO:0000256" key="3">
    <source>
        <dbReference type="ARBA" id="ARBA00022519"/>
    </source>
</evidence>
<proteinExistence type="inferred from homology"/>
<feature type="transmembrane region" description="Helical" evidence="7">
    <location>
        <begin position="146"/>
        <end position="169"/>
    </location>
</feature>
<keyword evidence="6 7" id="KW-0472">Membrane</keyword>
<feature type="transmembrane region" description="Helical" evidence="7">
    <location>
        <begin position="12"/>
        <end position="40"/>
    </location>
</feature>
<feature type="transmembrane region" description="Helical" evidence="7">
    <location>
        <begin position="276"/>
        <end position="298"/>
    </location>
</feature>
<keyword evidence="5 7" id="KW-1133">Transmembrane helix</keyword>
<gene>
    <name evidence="9" type="ORF">OKW52_06995</name>
</gene>
<keyword evidence="10" id="KW-1185">Reference proteome</keyword>
<sequence>MAYTDLIAVVGFLALFGMMALRVPIGVAMGLVGVFGFAAVRGINPALNLLATSPIRVITDFNLTLVSFFILMGIFATNSGISRELFRAGNAWLGQFKGGLGLSTIAACGGFAAICGSSVATAATMTKIALPEMRRFGYKDDAASGVIAAGGTLGILIPPSVVMVVYAYITETDVGKLFIAGIVPGILAITMYMAALLIGHRKSLPAGTPFNLGEAMRSMAGIWAVVLLFVMVIGSIYWGVATPTEASAIGALLTMIVGIVRGRLTFRQIVDSLTEALRTSVSVYTVLIGAILFGYFLAITQSPQKLTAWLVALDYGPMGTLALILLVFVIAGCILDSMAMIILMVPIVYPVIVHLGFDPIWFGIIIVMTAELGLITPPVGINVYVINMIAKDVKLPVIFRGVLPFIAADVLRLGILVAFPAIVLWLPRTMG</sequence>
<keyword evidence="4 7" id="KW-0812">Transmembrane</keyword>
<name>A0ABT3GWT4_9RHOB</name>
<feature type="transmembrane region" description="Helical" evidence="7">
    <location>
        <begin position="61"/>
        <end position="81"/>
    </location>
</feature>
<evidence type="ECO:0000256" key="2">
    <source>
        <dbReference type="ARBA" id="ARBA00022475"/>
    </source>
</evidence>
<evidence type="ECO:0000256" key="5">
    <source>
        <dbReference type="ARBA" id="ARBA00022989"/>
    </source>
</evidence>
<dbReference type="RefSeq" id="WP_264505086.1">
    <property type="nucleotide sequence ID" value="NZ_JAPDFL010000001.1"/>
</dbReference>
<feature type="transmembrane region" description="Helical" evidence="7">
    <location>
        <begin position="220"/>
        <end position="240"/>
    </location>
</feature>
<comment type="function">
    <text evidence="7">Part of the tripartite ATP-independent periplasmic (TRAP) transport system.</text>
</comment>
<evidence type="ECO:0000256" key="4">
    <source>
        <dbReference type="ARBA" id="ARBA00022692"/>
    </source>
</evidence>
<evidence type="ECO:0000256" key="7">
    <source>
        <dbReference type="RuleBase" id="RU369079"/>
    </source>
</evidence>
<evidence type="ECO:0000313" key="10">
    <source>
        <dbReference type="Proteomes" id="UP001208938"/>
    </source>
</evidence>
<dbReference type="InterPro" id="IPR004681">
    <property type="entry name" value="TRAP_DctM"/>
</dbReference>